<keyword evidence="6 7" id="KW-0472">Membrane</keyword>
<keyword evidence="2 7" id="KW-0813">Transport</keyword>
<feature type="transmembrane region" description="Helical" evidence="7">
    <location>
        <begin position="133"/>
        <end position="153"/>
    </location>
</feature>
<dbReference type="Gene3D" id="1.10.3720.10">
    <property type="entry name" value="MetI-like"/>
    <property type="match status" value="1"/>
</dbReference>
<dbReference type="Pfam" id="PF00528">
    <property type="entry name" value="BPD_transp_1"/>
    <property type="match status" value="1"/>
</dbReference>
<dbReference type="Proteomes" id="UP000626697">
    <property type="component" value="Unassembled WGS sequence"/>
</dbReference>
<keyword evidence="4 7" id="KW-0812">Transmembrane</keyword>
<gene>
    <name evidence="9" type="ORF">HNP81_000470</name>
</gene>
<protein>
    <submittedName>
        <fullName evidence="9">Oligopeptide transport system permease protein</fullName>
    </submittedName>
</protein>
<feature type="transmembrane region" description="Helical" evidence="7">
    <location>
        <begin position="9"/>
        <end position="30"/>
    </location>
</feature>
<feature type="domain" description="ABC transmembrane type-1" evidence="8">
    <location>
        <begin position="94"/>
        <end position="295"/>
    </location>
</feature>
<evidence type="ECO:0000256" key="6">
    <source>
        <dbReference type="ARBA" id="ARBA00023136"/>
    </source>
</evidence>
<comment type="subcellular location">
    <subcellularLocation>
        <location evidence="1 7">Cell membrane</location>
        <topology evidence="1 7">Multi-pass membrane protein</topology>
    </subcellularLocation>
</comment>
<dbReference type="RefSeq" id="WP_028393140.1">
    <property type="nucleotide sequence ID" value="NZ_JACJHX010000001.1"/>
</dbReference>
<dbReference type="InterPro" id="IPR035906">
    <property type="entry name" value="MetI-like_sf"/>
</dbReference>
<evidence type="ECO:0000259" key="8">
    <source>
        <dbReference type="PROSITE" id="PS50928"/>
    </source>
</evidence>
<evidence type="ECO:0000256" key="3">
    <source>
        <dbReference type="ARBA" id="ARBA00022475"/>
    </source>
</evidence>
<evidence type="ECO:0000313" key="9">
    <source>
        <dbReference type="EMBL" id="MBA9025188.1"/>
    </source>
</evidence>
<evidence type="ECO:0000256" key="7">
    <source>
        <dbReference type="RuleBase" id="RU363032"/>
    </source>
</evidence>
<dbReference type="CDD" id="cd06261">
    <property type="entry name" value="TM_PBP2"/>
    <property type="match status" value="1"/>
</dbReference>
<keyword evidence="10" id="KW-1185">Reference proteome</keyword>
<sequence length="309" mass="34094">MARYITKRFIYMLITLFVIASLTFFLMKLIPGTPFSAAGKLSPDQLQIMKDKYGLDQPVAVQYAQYIGGLFKGDLGISFQFNNVPVTQLLIERIQPSLQLGFQAIFFGTIIGIVLGVISALRQNTWVDYGATFIAVLGKSIPNFVFAGVMQYYIGVKLGWLPVLFWKGWDYTIMPTIALAMFPIAITARFMRTEMIDVLGSDYITLAKAKGASSLEVAFKHGLRNALIPVITVLGPLAVSLMTGSLVIEQIFAIPGIGEQFVKSITVNDYSVIMGTTLLFSFMFVVIILVVDILYGVIDPRIRLSGGKK</sequence>
<dbReference type="EMBL" id="JACJHX010000001">
    <property type="protein sequence ID" value="MBA9025188.1"/>
    <property type="molecule type" value="Genomic_DNA"/>
</dbReference>
<feature type="transmembrane region" description="Helical" evidence="7">
    <location>
        <begin position="100"/>
        <end position="121"/>
    </location>
</feature>
<evidence type="ECO:0000256" key="2">
    <source>
        <dbReference type="ARBA" id="ARBA00022448"/>
    </source>
</evidence>
<reference evidence="9 10" key="1">
    <citation type="submission" date="2020-08" db="EMBL/GenBank/DDBJ databases">
        <title>Genomic Encyclopedia of Type Strains, Phase IV (KMG-IV): sequencing the most valuable type-strain genomes for metagenomic binning, comparative biology and taxonomic classification.</title>
        <authorList>
            <person name="Goeker M."/>
        </authorList>
    </citation>
    <scope>NUCLEOTIDE SEQUENCE [LARGE SCALE GENOMIC DNA]</scope>
    <source>
        <strain evidence="9 10">DSM 105481</strain>
    </source>
</reference>
<comment type="caution">
    <text evidence="9">The sequence shown here is derived from an EMBL/GenBank/DDBJ whole genome shotgun (WGS) entry which is preliminary data.</text>
</comment>
<evidence type="ECO:0000256" key="1">
    <source>
        <dbReference type="ARBA" id="ARBA00004651"/>
    </source>
</evidence>
<evidence type="ECO:0000256" key="4">
    <source>
        <dbReference type="ARBA" id="ARBA00022692"/>
    </source>
</evidence>
<dbReference type="NCBIfam" id="NF045471">
    <property type="entry name" value="Opp3B"/>
    <property type="match status" value="1"/>
</dbReference>
<dbReference type="Pfam" id="PF19300">
    <property type="entry name" value="BPD_transp_1_N"/>
    <property type="match status" value="1"/>
</dbReference>
<proteinExistence type="inferred from homology"/>
<keyword evidence="3" id="KW-1003">Cell membrane</keyword>
<feature type="transmembrane region" description="Helical" evidence="7">
    <location>
        <begin position="272"/>
        <end position="298"/>
    </location>
</feature>
<feature type="transmembrane region" description="Helical" evidence="7">
    <location>
        <begin position="226"/>
        <end position="252"/>
    </location>
</feature>
<dbReference type="PANTHER" id="PTHR43163">
    <property type="entry name" value="DIPEPTIDE TRANSPORT SYSTEM PERMEASE PROTEIN DPPB-RELATED"/>
    <property type="match status" value="1"/>
</dbReference>
<comment type="similarity">
    <text evidence="7">Belongs to the binding-protein-dependent transport system permease family.</text>
</comment>
<organism evidence="9 10">
    <name type="scientific">Peribacillus huizhouensis</name>
    <dbReference type="NCBI Taxonomy" id="1501239"/>
    <lineage>
        <taxon>Bacteria</taxon>
        <taxon>Bacillati</taxon>
        <taxon>Bacillota</taxon>
        <taxon>Bacilli</taxon>
        <taxon>Bacillales</taxon>
        <taxon>Bacillaceae</taxon>
        <taxon>Peribacillus</taxon>
    </lineage>
</organism>
<dbReference type="PANTHER" id="PTHR43163:SF6">
    <property type="entry name" value="DIPEPTIDE TRANSPORT SYSTEM PERMEASE PROTEIN DPPB-RELATED"/>
    <property type="match status" value="1"/>
</dbReference>
<dbReference type="SUPFAM" id="SSF161098">
    <property type="entry name" value="MetI-like"/>
    <property type="match status" value="1"/>
</dbReference>
<feature type="transmembrane region" description="Helical" evidence="7">
    <location>
        <begin position="173"/>
        <end position="191"/>
    </location>
</feature>
<evidence type="ECO:0000313" key="10">
    <source>
        <dbReference type="Proteomes" id="UP000626697"/>
    </source>
</evidence>
<dbReference type="InterPro" id="IPR000515">
    <property type="entry name" value="MetI-like"/>
</dbReference>
<dbReference type="PROSITE" id="PS50928">
    <property type="entry name" value="ABC_TM1"/>
    <property type="match status" value="1"/>
</dbReference>
<name>A0ABR6CJM3_9BACI</name>
<dbReference type="InterPro" id="IPR045621">
    <property type="entry name" value="BPD_transp_1_N"/>
</dbReference>
<keyword evidence="5 7" id="KW-1133">Transmembrane helix</keyword>
<accession>A0ABR6CJM3</accession>
<evidence type="ECO:0000256" key="5">
    <source>
        <dbReference type="ARBA" id="ARBA00022989"/>
    </source>
</evidence>